<dbReference type="InterPro" id="IPR052301">
    <property type="entry name" value="SCF_F-box/WD-repeat"/>
</dbReference>
<dbReference type="PANTHER" id="PTHR14381">
    <property type="entry name" value="DACTYLIN"/>
    <property type="match status" value="1"/>
</dbReference>
<evidence type="ECO:0000313" key="4">
    <source>
        <dbReference type="Proteomes" id="UP000094112"/>
    </source>
</evidence>
<evidence type="ECO:0000256" key="1">
    <source>
        <dbReference type="SAM" id="MobiDB-lite"/>
    </source>
</evidence>
<dbReference type="Gene3D" id="1.20.1280.50">
    <property type="match status" value="1"/>
</dbReference>
<feature type="domain" description="F-box" evidence="2">
    <location>
        <begin position="9"/>
        <end position="55"/>
    </location>
</feature>
<dbReference type="InterPro" id="IPR036047">
    <property type="entry name" value="F-box-like_dom_sf"/>
</dbReference>
<evidence type="ECO:0000259" key="2">
    <source>
        <dbReference type="PROSITE" id="PS50181"/>
    </source>
</evidence>
<dbReference type="SUPFAM" id="SSF50978">
    <property type="entry name" value="WD40 repeat-like"/>
    <property type="match status" value="1"/>
</dbReference>
<sequence length="629" mass="71302">MDQVTKPEMTSFLKLPAEIVIKILSYLDVSDLYNIAETCQSLNHIINDEELWKNLFMKRFHTNHFSSSSNSFRYSVELFERNEIIHRWKKSTGMHRIFTINSTAIEKVVLNYPKLLSFSDQGDINISSLERAKTETTIPMTTPNGCTSYSFNTSASVFGRIDGKIFGKLLATRSFLSSMSEFNRAHEGMVTTIHNDDSMCYSGDEKGKLFTWDLKNGEFIQEFDVSNEAIISVKGFNNLIVALDSQNVYIIESDTVRSIPHSSGSDFFEVDFSGGLVIVGNHHELSVYSYHRSSFGRQTKLSVGEQDEIWKVALETKTISSRDLKIAGYDGCNFGVVTKLGRVMTFNIRDLRLKASTGLLQPQCEIVPIFDTLRIPDGIPPISSISINSTVVLLGSYNGFAAVYEVLTGEFIKLVSNRIPKRHLPLTQPPYLIPVKFVELSPKNQTNGVLIVNNVVQYFQFGKALHDVQNSQKKKKLLTGVLSDRKVKLKKKIKHEVDELDYEAHEQYKKDQLLDKYNGVDLTEWEEMELAMVLNHSLNDQSHNTGKELEDEDSDEVDAELSRALELSKLEHKNDNWDDGGASSDNYTGAIEQSSVTKREPIESNATRVIEDDDFEKQIQEALRRSLYE</sequence>
<dbReference type="RefSeq" id="XP_019038695.1">
    <property type="nucleotide sequence ID" value="XM_019184184.1"/>
</dbReference>
<dbReference type="SUPFAM" id="SSF81383">
    <property type="entry name" value="F-box domain"/>
    <property type="match status" value="1"/>
</dbReference>
<feature type="compositionally biased region" description="Polar residues" evidence="1">
    <location>
        <begin position="583"/>
        <end position="596"/>
    </location>
</feature>
<dbReference type="Pfam" id="PF12937">
    <property type="entry name" value="F-box-like"/>
    <property type="match status" value="1"/>
</dbReference>
<dbReference type="SMART" id="SM00256">
    <property type="entry name" value="FBOX"/>
    <property type="match status" value="1"/>
</dbReference>
<reference evidence="3 4" key="1">
    <citation type="journal article" date="2016" name="Proc. Natl. Acad. Sci. U.S.A.">
        <title>Comparative genomics of biotechnologically important yeasts.</title>
        <authorList>
            <person name="Riley R."/>
            <person name="Haridas S."/>
            <person name="Wolfe K.H."/>
            <person name="Lopes M.R."/>
            <person name="Hittinger C.T."/>
            <person name="Goeker M."/>
            <person name="Salamov A.A."/>
            <person name="Wisecaver J.H."/>
            <person name="Long T.M."/>
            <person name="Calvey C.H."/>
            <person name="Aerts A.L."/>
            <person name="Barry K.W."/>
            <person name="Choi C."/>
            <person name="Clum A."/>
            <person name="Coughlan A.Y."/>
            <person name="Deshpande S."/>
            <person name="Douglass A.P."/>
            <person name="Hanson S.J."/>
            <person name="Klenk H.-P."/>
            <person name="LaButti K.M."/>
            <person name="Lapidus A."/>
            <person name="Lindquist E.A."/>
            <person name="Lipzen A.M."/>
            <person name="Meier-Kolthoff J.P."/>
            <person name="Ohm R.A."/>
            <person name="Otillar R.P."/>
            <person name="Pangilinan J.L."/>
            <person name="Peng Y."/>
            <person name="Rokas A."/>
            <person name="Rosa C.A."/>
            <person name="Scheuner C."/>
            <person name="Sibirny A.A."/>
            <person name="Slot J.C."/>
            <person name="Stielow J.B."/>
            <person name="Sun H."/>
            <person name="Kurtzman C.P."/>
            <person name="Blackwell M."/>
            <person name="Grigoriev I.V."/>
            <person name="Jeffries T.W."/>
        </authorList>
    </citation>
    <scope>NUCLEOTIDE SEQUENCE [LARGE SCALE GENOMIC DNA]</scope>
    <source>
        <strain evidence="4">ATCC 58044 / CBS 1984 / NCYC 433 / NRRL Y-366-8</strain>
    </source>
</reference>
<dbReference type="PANTHER" id="PTHR14381:SF1">
    <property type="entry name" value="F-BOX_WD REPEAT-CONTAINING PROTEIN 4"/>
    <property type="match status" value="1"/>
</dbReference>
<proteinExistence type="predicted"/>
<gene>
    <name evidence="3" type="ORF">WICANDRAFT_69830</name>
</gene>
<accession>A0A1E3P2D6</accession>
<organism evidence="3 4">
    <name type="scientific">Wickerhamomyces anomalus (strain ATCC 58044 / CBS 1984 / NCYC 433 / NRRL Y-366-8)</name>
    <name type="common">Yeast</name>
    <name type="synonym">Hansenula anomala</name>
    <dbReference type="NCBI Taxonomy" id="683960"/>
    <lineage>
        <taxon>Eukaryota</taxon>
        <taxon>Fungi</taxon>
        <taxon>Dikarya</taxon>
        <taxon>Ascomycota</taxon>
        <taxon>Saccharomycotina</taxon>
        <taxon>Saccharomycetes</taxon>
        <taxon>Phaffomycetales</taxon>
        <taxon>Wickerhamomycetaceae</taxon>
        <taxon>Wickerhamomyces</taxon>
    </lineage>
</organism>
<dbReference type="Gene3D" id="2.130.10.10">
    <property type="entry name" value="YVTN repeat-like/Quinoprotein amine dehydrogenase"/>
    <property type="match status" value="1"/>
</dbReference>
<dbReference type="GO" id="GO:0031146">
    <property type="term" value="P:SCF-dependent proteasomal ubiquitin-dependent protein catabolic process"/>
    <property type="evidence" value="ECO:0007669"/>
    <property type="project" value="TreeGrafter"/>
</dbReference>
<dbReference type="Proteomes" id="UP000094112">
    <property type="component" value="Unassembled WGS sequence"/>
</dbReference>
<dbReference type="GO" id="GO:0019005">
    <property type="term" value="C:SCF ubiquitin ligase complex"/>
    <property type="evidence" value="ECO:0007669"/>
    <property type="project" value="TreeGrafter"/>
</dbReference>
<name>A0A1E3P2D6_WICAA</name>
<dbReference type="EMBL" id="KV454211">
    <property type="protein sequence ID" value="ODQ59488.1"/>
    <property type="molecule type" value="Genomic_DNA"/>
</dbReference>
<dbReference type="GeneID" id="30201430"/>
<evidence type="ECO:0000313" key="3">
    <source>
        <dbReference type="EMBL" id="ODQ59488.1"/>
    </source>
</evidence>
<dbReference type="PROSITE" id="PS50181">
    <property type="entry name" value="FBOX"/>
    <property type="match status" value="1"/>
</dbReference>
<dbReference type="InterPro" id="IPR015943">
    <property type="entry name" value="WD40/YVTN_repeat-like_dom_sf"/>
</dbReference>
<feature type="region of interest" description="Disordered" evidence="1">
    <location>
        <begin position="572"/>
        <end position="610"/>
    </location>
</feature>
<keyword evidence="4" id="KW-1185">Reference proteome</keyword>
<dbReference type="AlphaFoldDB" id="A0A1E3P2D6"/>
<dbReference type="InterPro" id="IPR001810">
    <property type="entry name" value="F-box_dom"/>
</dbReference>
<protein>
    <recommendedName>
        <fullName evidence="2">F-box domain-containing protein</fullName>
    </recommendedName>
</protein>
<dbReference type="STRING" id="683960.A0A1E3P2D6"/>
<dbReference type="OrthoDB" id="2095648at2759"/>
<dbReference type="InterPro" id="IPR036322">
    <property type="entry name" value="WD40_repeat_dom_sf"/>
</dbReference>